<dbReference type="CDD" id="cd02440">
    <property type="entry name" value="AdoMet_MTases"/>
    <property type="match status" value="1"/>
</dbReference>
<reference evidence="1" key="1">
    <citation type="journal article" date="2020" name="Stud. Mycol.">
        <title>101 Dothideomycetes genomes: a test case for predicting lifestyles and emergence of pathogens.</title>
        <authorList>
            <person name="Haridas S."/>
            <person name="Albert R."/>
            <person name="Binder M."/>
            <person name="Bloem J."/>
            <person name="Labutti K."/>
            <person name="Salamov A."/>
            <person name="Andreopoulos B."/>
            <person name="Baker S."/>
            <person name="Barry K."/>
            <person name="Bills G."/>
            <person name="Bluhm B."/>
            <person name="Cannon C."/>
            <person name="Castanera R."/>
            <person name="Culley D."/>
            <person name="Daum C."/>
            <person name="Ezra D."/>
            <person name="Gonzalez J."/>
            <person name="Henrissat B."/>
            <person name="Kuo A."/>
            <person name="Liang C."/>
            <person name="Lipzen A."/>
            <person name="Lutzoni F."/>
            <person name="Magnuson J."/>
            <person name="Mondo S."/>
            <person name="Nolan M."/>
            <person name="Ohm R."/>
            <person name="Pangilinan J."/>
            <person name="Park H.-J."/>
            <person name="Ramirez L."/>
            <person name="Alfaro M."/>
            <person name="Sun H."/>
            <person name="Tritt A."/>
            <person name="Yoshinaga Y."/>
            <person name="Zwiers L.-H."/>
            <person name="Turgeon B."/>
            <person name="Goodwin S."/>
            <person name="Spatafora J."/>
            <person name="Crous P."/>
            <person name="Grigoriev I."/>
        </authorList>
    </citation>
    <scope>NUCLEOTIDE SEQUENCE</scope>
    <source>
        <strain evidence="1">ATCC 36951</strain>
    </source>
</reference>
<gene>
    <name evidence="1" type="ORF">M409DRAFT_19663</name>
</gene>
<dbReference type="OrthoDB" id="184880at2759"/>
<proteinExistence type="predicted"/>
<dbReference type="PANTHER" id="PTHR43591:SF24">
    <property type="entry name" value="2-METHOXY-6-POLYPRENYL-1,4-BENZOQUINOL METHYLASE, MITOCHONDRIAL"/>
    <property type="match status" value="1"/>
</dbReference>
<sequence>MAEGSRASSTKHENGSNYMMGHSASEAERLDRQHIFFRHVVDGHLLSPALGSAIQSGQIRRVLDIGTGTGIWCHEAAATLKEMDVPAPVKFVGIDIAENEHWKGHEDAYATVHFQVTDLNDEVGMSKLTEQFGQFDLINSRMMISAVPNGKWAAYIRRMFNLLRPGGYVQLFEADMINSNTGRSDDRTVAEALVITHAIYSGMGLDPETAVRLAGWLHQAGFTWVRDVAYWCNPVTRQADGSLKIDDILYQWHSTAYGVLKPLFLKVRTSPQYSRFLEKLPPQAINNLGGTSADALLANEADYEDFTRRHEAVLTSNPLYRTAFRLVIAQRPQ</sequence>
<dbReference type="AlphaFoldDB" id="A0A6A6CSC0"/>
<dbReference type="Pfam" id="PF13489">
    <property type="entry name" value="Methyltransf_23"/>
    <property type="match status" value="1"/>
</dbReference>
<dbReference type="RefSeq" id="XP_033670943.1">
    <property type="nucleotide sequence ID" value="XM_033805036.1"/>
</dbReference>
<dbReference type="PANTHER" id="PTHR43591">
    <property type="entry name" value="METHYLTRANSFERASE"/>
    <property type="match status" value="1"/>
</dbReference>
<name>A0A6A6CSC0_ZASCE</name>
<accession>A0A6A6CSC0</accession>
<dbReference type="GeneID" id="54558308"/>
<evidence type="ECO:0000313" key="2">
    <source>
        <dbReference type="Proteomes" id="UP000799537"/>
    </source>
</evidence>
<dbReference type="Gene3D" id="3.40.50.150">
    <property type="entry name" value="Vaccinia Virus protein VP39"/>
    <property type="match status" value="1"/>
</dbReference>
<evidence type="ECO:0000313" key="1">
    <source>
        <dbReference type="EMBL" id="KAF2170054.1"/>
    </source>
</evidence>
<dbReference type="Proteomes" id="UP000799537">
    <property type="component" value="Unassembled WGS sequence"/>
</dbReference>
<dbReference type="SUPFAM" id="SSF53335">
    <property type="entry name" value="S-adenosyl-L-methionine-dependent methyltransferases"/>
    <property type="match status" value="1"/>
</dbReference>
<dbReference type="InterPro" id="IPR029063">
    <property type="entry name" value="SAM-dependent_MTases_sf"/>
</dbReference>
<evidence type="ECO:0008006" key="3">
    <source>
        <dbReference type="Google" id="ProtNLM"/>
    </source>
</evidence>
<organism evidence="1 2">
    <name type="scientific">Zasmidium cellare ATCC 36951</name>
    <dbReference type="NCBI Taxonomy" id="1080233"/>
    <lineage>
        <taxon>Eukaryota</taxon>
        <taxon>Fungi</taxon>
        <taxon>Dikarya</taxon>
        <taxon>Ascomycota</taxon>
        <taxon>Pezizomycotina</taxon>
        <taxon>Dothideomycetes</taxon>
        <taxon>Dothideomycetidae</taxon>
        <taxon>Mycosphaerellales</taxon>
        <taxon>Mycosphaerellaceae</taxon>
        <taxon>Zasmidium</taxon>
    </lineage>
</organism>
<keyword evidence="2" id="KW-1185">Reference proteome</keyword>
<dbReference type="EMBL" id="ML993586">
    <property type="protein sequence ID" value="KAF2170054.1"/>
    <property type="molecule type" value="Genomic_DNA"/>
</dbReference>
<dbReference type="GO" id="GO:0008168">
    <property type="term" value="F:methyltransferase activity"/>
    <property type="evidence" value="ECO:0007669"/>
    <property type="project" value="TreeGrafter"/>
</dbReference>
<protein>
    <recommendedName>
        <fullName evidence="3">Methyltransferase domain-containing protein</fullName>
    </recommendedName>
</protein>